<reference evidence="3 4" key="1">
    <citation type="submission" date="2013-07" db="EMBL/GenBank/DDBJ databases">
        <title>The Genome Sequence of Cryptococcus heveanensis BCC8398.</title>
        <authorList>
            <consortium name="The Broad Institute Genome Sequencing Platform"/>
            <person name="Cuomo C."/>
            <person name="Litvintseva A."/>
            <person name="Chen Y."/>
            <person name="Heitman J."/>
            <person name="Sun S."/>
            <person name="Springer D."/>
            <person name="Dromer F."/>
            <person name="Young S.K."/>
            <person name="Zeng Q."/>
            <person name="Gargeya S."/>
            <person name="Fitzgerald M."/>
            <person name="Abouelleil A."/>
            <person name="Alvarado L."/>
            <person name="Berlin A.M."/>
            <person name="Chapman S.B."/>
            <person name="Dewar J."/>
            <person name="Goldberg J."/>
            <person name="Griggs A."/>
            <person name="Gujja S."/>
            <person name="Hansen M."/>
            <person name="Howarth C."/>
            <person name="Imamovic A."/>
            <person name="Larimer J."/>
            <person name="McCowan C."/>
            <person name="Murphy C."/>
            <person name="Pearson M."/>
            <person name="Priest M."/>
            <person name="Roberts A."/>
            <person name="Saif S."/>
            <person name="Shea T."/>
            <person name="Sykes S."/>
            <person name="Wortman J."/>
            <person name="Nusbaum C."/>
            <person name="Birren B."/>
        </authorList>
    </citation>
    <scope>NUCLEOTIDE SEQUENCE [LARGE SCALE GENOMIC DNA]</scope>
    <source>
        <strain evidence="3 4">BCC8398</strain>
    </source>
</reference>
<dbReference type="AlphaFoldDB" id="A0A1B9GRF7"/>
<evidence type="ECO:0000256" key="1">
    <source>
        <dbReference type="SAM" id="MobiDB-lite"/>
    </source>
</evidence>
<sequence length="624" mass="66496">MTSPVQCGVSTVKWSGDDGPYHLLLTPTAFKQHGYNVWIDSIADGTNSLELNIRLPAGLQFLLTMWGASGISYAATSDVMTVQPNAVANTTCFLSDQEILNLYSFSFNITNSGGNLPPQCSNFSMSWPTSLESNVTSDYIPRDLVNSPVDALSQSALDSHHRTPDISDFAERDTSSSVHDGNTTHPPTMFGIIPLGNSFSIPITYRRNSKYAKYLPDSSLSDNPTTSTSQGITHLNWTVDMAKGTRFIIVAGIGSQMKWASGGSSSMFTVGQGSTGCVGSEQGGSGAPSVTASSGDSPTAPVETTSGPSGGGSPLARTVVASVCSVVGTLVIVGLVFMCCRARRRRQQRVTAYSGGGKPKGVDELTSSSQTPLDLIQSRDRADPPPLTPLITGNYTSASSTVVSPTDPFADPYTKQGNMRGHSAGPSRSTTIDDLLSPTSPIRNVPPGTGMHREHSQDALLAHYPRTTSPTPLHNQDQEQTFTGSVQNGSANGGVYMPSRRGPLTLHDSSGTGTFDTSGAAEDEPSDLKRDTIAILGEGRGQQRSNAPRGASGSSSNAGQGRRRRNNQPTQDETEFELMVHRDAGRVQPDENGTSGTNVLELPPRYDEVNWAEEERLERERQTR</sequence>
<keyword evidence="4" id="KW-1185">Reference proteome</keyword>
<evidence type="ECO:0000256" key="2">
    <source>
        <dbReference type="SAM" id="Phobius"/>
    </source>
</evidence>
<name>A0A1B9GRF7_9TREE</name>
<reference evidence="4" key="2">
    <citation type="submission" date="2013-12" db="EMBL/GenBank/DDBJ databases">
        <title>Evolution of pathogenesis and genome organization in the Tremellales.</title>
        <authorList>
            <person name="Cuomo C."/>
            <person name="Litvintseva A."/>
            <person name="Heitman J."/>
            <person name="Chen Y."/>
            <person name="Sun S."/>
            <person name="Springer D."/>
            <person name="Dromer F."/>
            <person name="Young S."/>
            <person name="Zeng Q."/>
            <person name="Chapman S."/>
            <person name="Gujja S."/>
            <person name="Saif S."/>
            <person name="Birren B."/>
        </authorList>
    </citation>
    <scope>NUCLEOTIDE SEQUENCE [LARGE SCALE GENOMIC DNA]</scope>
    <source>
        <strain evidence="4">BCC8398</strain>
    </source>
</reference>
<keyword evidence="2" id="KW-0472">Membrane</keyword>
<protein>
    <submittedName>
        <fullName evidence="3">Uncharacterized protein</fullName>
    </submittedName>
</protein>
<feature type="region of interest" description="Disordered" evidence="1">
    <location>
        <begin position="416"/>
        <end position="455"/>
    </location>
</feature>
<keyword evidence="2" id="KW-0812">Transmembrane</keyword>
<feature type="region of interest" description="Disordered" evidence="1">
    <location>
        <begin position="348"/>
        <end position="372"/>
    </location>
</feature>
<dbReference type="Proteomes" id="UP000092666">
    <property type="component" value="Unassembled WGS sequence"/>
</dbReference>
<gene>
    <name evidence="3" type="ORF">I316_04679</name>
</gene>
<dbReference type="EMBL" id="KI669504">
    <property type="protein sequence ID" value="OCF33606.1"/>
    <property type="molecule type" value="Genomic_DNA"/>
</dbReference>
<feature type="compositionally biased region" description="Basic and acidic residues" evidence="1">
    <location>
        <begin position="578"/>
        <end position="589"/>
    </location>
</feature>
<organism evidence="3 4">
    <name type="scientific">Kwoniella heveanensis BCC8398</name>
    <dbReference type="NCBI Taxonomy" id="1296120"/>
    <lineage>
        <taxon>Eukaryota</taxon>
        <taxon>Fungi</taxon>
        <taxon>Dikarya</taxon>
        <taxon>Basidiomycota</taxon>
        <taxon>Agaricomycotina</taxon>
        <taxon>Tremellomycetes</taxon>
        <taxon>Tremellales</taxon>
        <taxon>Cryptococcaceae</taxon>
        <taxon>Kwoniella</taxon>
    </lineage>
</organism>
<feature type="region of interest" description="Disordered" evidence="1">
    <location>
        <begin position="274"/>
        <end position="313"/>
    </location>
</feature>
<feature type="compositionally biased region" description="Polar residues" evidence="1">
    <location>
        <begin position="288"/>
        <end position="305"/>
    </location>
</feature>
<feature type="compositionally biased region" description="Polar residues" evidence="1">
    <location>
        <begin position="426"/>
        <end position="442"/>
    </location>
</feature>
<accession>A0A1B9GRF7</accession>
<evidence type="ECO:0000313" key="3">
    <source>
        <dbReference type="EMBL" id="OCF33606.1"/>
    </source>
</evidence>
<evidence type="ECO:0000313" key="4">
    <source>
        <dbReference type="Proteomes" id="UP000092666"/>
    </source>
</evidence>
<feature type="compositionally biased region" description="Polar residues" evidence="1">
    <location>
        <begin position="175"/>
        <end position="185"/>
    </location>
</feature>
<feature type="region of interest" description="Disordered" evidence="1">
    <location>
        <begin position="156"/>
        <end position="185"/>
    </location>
</feature>
<feature type="transmembrane region" description="Helical" evidence="2">
    <location>
        <begin position="319"/>
        <end position="340"/>
    </location>
</feature>
<feature type="compositionally biased region" description="Gly residues" evidence="1">
    <location>
        <begin position="274"/>
        <end position="286"/>
    </location>
</feature>
<feature type="compositionally biased region" description="Low complexity" evidence="1">
    <location>
        <begin position="544"/>
        <end position="560"/>
    </location>
</feature>
<dbReference type="OrthoDB" id="2591431at2759"/>
<feature type="region of interest" description="Disordered" evidence="1">
    <location>
        <begin position="483"/>
        <end position="624"/>
    </location>
</feature>
<feature type="compositionally biased region" description="Basic and acidic residues" evidence="1">
    <location>
        <begin position="158"/>
        <end position="174"/>
    </location>
</feature>
<feature type="compositionally biased region" description="Polar residues" evidence="1">
    <location>
        <begin position="507"/>
        <end position="517"/>
    </location>
</feature>
<proteinExistence type="predicted"/>
<feature type="compositionally biased region" description="Basic and acidic residues" evidence="1">
    <location>
        <begin position="604"/>
        <end position="624"/>
    </location>
</feature>
<keyword evidence="2" id="KW-1133">Transmembrane helix</keyword>